<evidence type="ECO:0000256" key="1">
    <source>
        <dbReference type="SAM" id="MobiDB-lite"/>
    </source>
</evidence>
<evidence type="ECO:0000313" key="3">
    <source>
        <dbReference type="Proteomes" id="UP001231189"/>
    </source>
</evidence>
<feature type="compositionally biased region" description="Polar residues" evidence="1">
    <location>
        <begin position="106"/>
        <end position="115"/>
    </location>
</feature>
<dbReference type="AlphaFoldDB" id="A0AAD8RV82"/>
<reference evidence="2" key="1">
    <citation type="submission" date="2023-07" db="EMBL/GenBank/DDBJ databases">
        <title>A chromosome-level genome assembly of Lolium multiflorum.</title>
        <authorList>
            <person name="Chen Y."/>
            <person name="Copetti D."/>
            <person name="Kolliker R."/>
            <person name="Studer B."/>
        </authorList>
    </citation>
    <scope>NUCLEOTIDE SEQUENCE</scope>
    <source>
        <strain evidence="2">02402/16</strain>
        <tissue evidence="2">Leaf</tissue>
    </source>
</reference>
<gene>
    <name evidence="2" type="ORF">QYE76_004746</name>
</gene>
<name>A0AAD8RV82_LOLMU</name>
<organism evidence="2 3">
    <name type="scientific">Lolium multiflorum</name>
    <name type="common">Italian ryegrass</name>
    <name type="synonym">Lolium perenne subsp. multiflorum</name>
    <dbReference type="NCBI Taxonomy" id="4521"/>
    <lineage>
        <taxon>Eukaryota</taxon>
        <taxon>Viridiplantae</taxon>
        <taxon>Streptophyta</taxon>
        <taxon>Embryophyta</taxon>
        <taxon>Tracheophyta</taxon>
        <taxon>Spermatophyta</taxon>
        <taxon>Magnoliopsida</taxon>
        <taxon>Liliopsida</taxon>
        <taxon>Poales</taxon>
        <taxon>Poaceae</taxon>
        <taxon>BOP clade</taxon>
        <taxon>Pooideae</taxon>
        <taxon>Poodae</taxon>
        <taxon>Poeae</taxon>
        <taxon>Poeae Chloroplast Group 2 (Poeae type)</taxon>
        <taxon>Loliodinae</taxon>
        <taxon>Loliinae</taxon>
        <taxon>Lolium</taxon>
    </lineage>
</organism>
<dbReference type="EMBL" id="JAUUTY010000005">
    <property type="protein sequence ID" value="KAK1630431.1"/>
    <property type="molecule type" value="Genomic_DNA"/>
</dbReference>
<sequence length="115" mass="13088">MVDWMLDALDMYKNQHEDKDVSFMHCYNKLQGCKKWNDLLHTLMKDGEDGPVDPAGASTGWPIGNKKAKAERNAVPILAAMDASIEKMITHSRWRTRKRRIGPSSCRRQSLASKT</sequence>
<proteinExistence type="predicted"/>
<evidence type="ECO:0000313" key="2">
    <source>
        <dbReference type="EMBL" id="KAK1630431.1"/>
    </source>
</evidence>
<protein>
    <submittedName>
        <fullName evidence="2">Uncharacterized protein</fullName>
    </submittedName>
</protein>
<comment type="caution">
    <text evidence="2">The sequence shown here is derived from an EMBL/GenBank/DDBJ whole genome shotgun (WGS) entry which is preliminary data.</text>
</comment>
<dbReference type="Proteomes" id="UP001231189">
    <property type="component" value="Unassembled WGS sequence"/>
</dbReference>
<feature type="region of interest" description="Disordered" evidence="1">
    <location>
        <begin position="94"/>
        <end position="115"/>
    </location>
</feature>
<accession>A0AAD8RV82</accession>
<keyword evidence="3" id="KW-1185">Reference proteome</keyword>